<dbReference type="OrthoDB" id="9795011at2"/>
<dbReference type="AlphaFoldDB" id="A0A4D7DV46"/>
<evidence type="ECO:0000259" key="5">
    <source>
        <dbReference type="PROSITE" id="PS50977"/>
    </source>
</evidence>
<feature type="domain" description="HTH tetR-type" evidence="5">
    <location>
        <begin position="16"/>
        <end position="75"/>
    </location>
</feature>
<evidence type="ECO:0000256" key="3">
    <source>
        <dbReference type="ARBA" id="ARBA00023163"/>
    </source>
</evidence>
<dbReference type="PANTHER" id="PTHR30055">
    <property type="entry name" value="HTH-TYPE TRANSCRIPTIONAL REGULATOR RUTR"/>
    <property type="match status" value="1"/>
</dbReference>
<geneLocation type="plasmid" evidence="6">
    <name>pTiCFBP5473</name>
</geneLocation>
<dbReference type="EMBL" id="CP039694">
    <property type="protein sequence ID" value="QCJ00922.1"/>
    <property type="molecule type" value="Genomic_DNA"/>
</dbReference>
<evidence type="ECO:0000256" key="1">
    <source>
        <dbReference type="ARBA" id="ARBA00023015"/>
    </source>
</evidence>
<keyword evidence="6" id="KW-0614">Plasmid</keyword>
<protein>
    <submittedName>
        <fullName evidence="6">TetR/AcrR family transcriptional regulator</fullName>
    </submittedName>
</protein>
<evidence type="ECO:0000313" key="7">
    <source>
        <dbReference type="EMBL" id="QYA10256.1"/>
    </source>
</evidence>
<dbReference type="InterPro" id="IPR049445">
    <property type="entry name" value="TetR_SbtR-like_C"/>
</dbReference>
<reference evidence="6 8" key="1">
    <citation type="submission" date="2019-04" db="EMBL/GenBank/DDBJ databases">
        <title>Complete genome sequence of Agrobacterium larrymoorei CFBP5473.</title>
        <authorList>
            <person name="Haryono M."/>
            <person name="Chou L."/>
            <person name="Lin Y.-C."/>
            <person name="Lai E.-M."/>
            <person name="Kuo C.-H."/>
        </authorList>
    </citation>
    <scope>NUCLEOTIDE SEQUENCE [LARGE SCALE GENOMIC DNA]</scope>
    <source>
        <strain evidence="6 8">CFBP5473</strain>
        <plasmid evidence="8">pticfbp5473</plasmid>
        <plasmid evidence="6">pTiCFBP5473</plasmid>
    </source>
</reference>
<dbReference type="Pfam" id="PF21597">
    <property type="entry name" value="TetR_C_43"/>
    <property type="match status" value="1"/>
</dbReference>
<dbReference type="STRING" id="1367849.GCA_000518585_04846"/>
<sequence length="192" mass="20655">MTAEKQTPRKPRADAERNRLRLMAVAKQVFADKGTSASLDEIARAAGVGIGTLYRHFATREALIGQLYENEGDQLAEAADNLSQGEPPIEALRQWLLLFADYLATKRIMADVLSLLGPNADDICAASAERLIAACGYLLDNATASGDIRRDVEPLDLLMAIAGGANLGHAPQWETGVARVIDIMIAGLTREP</sequence>
<reference evidence="7 9" key="2">
    <citation type="submission" date="2021-03" db="EMBL/GenBank/DDBJ databases">
        <title>Rapid diversification of plasmids in a genus of pathogenic and nitrogen fixing bacteria.</title>
        <authorList>
            <person name="Weisberg A.J."/>
            <person name="Miller M."/>
            <person name="Ream W."/>
            <person name="Grunwald N.J."/>
            <person name="Chang J.H."/>
        </authorList>
    </citation>
    <scope>NUCLEOTIDE SEQUENCE [LARGE SCALE GENOMIC DNA]</scope>
    <source>
        <strain evidence="7 9">AF3.44</strain>
        <plasmid evidence="7 9">pTiAF3.44</plasmid>
    </source>
</reference>
<geneLocation type="plasmid" evidence="7 9">
    <name>pTiAF3.44</name>
</geneLocation>
<dbReference type="Pfam" id="PF00440">
    <property type="entry name" value="TetR_N"/>
    <property type="match status" value="1"/>
</dbReference>
<accession>A0A4D7DV46</accession>
<dbReference type="PROSITE" id="PS50977">
    <property type="entry name" value="HTH_TETR_2"/>
    <property type="match status" value="1"/>
</dbReference>
<evidence type="ECO:0000256" key="4">
    <source>
        <dbReference type="PROSITE-ProRule" id="PRU00335"/>
    </source>
</evidence>
<evidence type="ECO:0000313" key="8">
    <source>
        <dbReference type="Proteomes" id="UP000298545"/>
    </source>
</evidence>
<geneLocation type="plasmid" evidence="8">
    <name>pticfbp5473</name>
</geneLocation>
<dbReference type="PRINTS" id="PR00455">
    <property type="entry name" value="HTHTETR"/>
</dbReference>
<evidence type="ECO:0000313" key="9">
    <source>
        <dbReference type="Proteomes" id="UP000826513"/>
    </source>
</evidence>
<dbReference type="InterPro" id="IPR001647">
    <property type="entry name" value="HTH_TetR"/>
</dbReference>
<proteinExistence type="predicted"/>
<keyword evidence="3" id="KW-0804">Transcription</keyword>
<gene>
    <name evidence="6" type="ORF">CFBP5473_23295</name>
    <name evidence="7" type="ORF">J5285_21960</name>
</gene>
<dbReference type="Gene3D" id="1.10.357.10">
    <property type="entry name" value="Tetracycline Repressor, domain 2"/>
    <property type="match status" value="1"/>
</dbReference>
<name>A0A4D7DV46_9HYPH</name>
<dbReference type="SUPFAM" id="SSF46689">
    <property type="entry name" value="Homeodomain-like"/>
    <property type="match status" value="1"/>
</dbReference>
<dbReference type="Proteomes" id="UP000826513">
    <property type="component" value="Plasmid pTiAF3.44"/>
</dbReference>
<organism evidence="6 8">
    <name type="scientific">Agrobacterium larrymoorei</name>
    <dbReference type="NCBI Taxonomy" id="160699"/>
    <lineage>
        <taxon>Bacteria</taxon>
        <taxon>Pseudomonadati</taxon>
        <taxon>Pseudomonadota</taxon>
        <taxon>Alphaproteobacteria</taxon>
        <taxon>Hyphomicrobiales</taxon>
        <taxon>Rhizobiaceae</taxon>
        <taxon>Rhizobium/Agrobacterium group</taxon>
        <taxon>Agrobacterium</taxon>
    </lineage>
</organism>
<keyword evidence="2 4" id="KW-0238">DNA-binding</keyword>
<dbReference type="Proteomes" id="UP000298545">
    <property type="component" value="Plasmid pTiCFBP5473"/>
</dbReference>
<dbReference type="PANTHER" id="PTHR30055:SF234">
    <property type="entry name" value="HTH-TYPE TRANSCRIPTIONAL REGULATOR BETI"/>
    <property type="match status" value="1"/>
</dbReference>
<evidence type="ECO:0000313" key="6">
    <source>
        <dbReference type="EMBL" id="QCJ00922.1"/>
    </source>
</evidence>
<dbReference type="RefSeq" id="WP_027677302.1">
    <property type="nucleotide sequence ID" value="NZ_CP039694.1"/>
</dbReference>
<feature type="DNA-binding region" description="H-T-H motif" evidence="4">
    <location>
        <begin position="38"/>
        <end position="57"/>
    </location>
</feature>
<dbReference type="KEGG" id="alf:CFBP5473_23295"/>
<dbReference type="GO" id="GO:0000976">
    <property type="term" value="F:transcription cis-regulatory region binding"/>
    <property type="evidence" value="ECO:0007669"/>
    <property type="project" value="TreeGrafter"/>
</dbReference>
<dbReference type="EMBL" id="CP072169">
    <property type="protein sequence ID" value="QYA10256.1"/>
    <property type="molecule type" value="Genomic_DNA"/>
</dbReference>
<dbReference type="InterPro" id="IPR009057">
    <property type="entry name" value="Homeodomain-like_sf"/>
</dbReference>
<dbReference type="GO" id="GO:0003700">
    <property type="term" value="F:DNA-binding transcription factor activity"/>
    <property type="evidence" value="ECO:0007669"/>
    <property type="project" value="TreeGrafter"/>
</dbReference>
<keyword evidence="1" id="KW-0805">Transcription regulation</keyword>
<dbReference type="SUPFAM" id="SSF48498">
    <property type="entry name" value="Tetracyclin repressor-like, C-terminal domain"/>
    <property type="match status" value="1"/>
</dbReference>
<dbReference type="InterPro" id="IPR036271">
    <property type="entry name" value="Tet_transcr_reg_TetR-rel_C_sf"/>
</dbReference>
<keyword evidence="9" id="KW-1185">Reference proteome</keyword>
<evidence type="ECO:0000256" key="2">
    <source>
        <dbReference type="ARBA" id="ARBA00023125"/>
    </source>
</evidence>
<dbReference type="InterPro" id="IPR050109">
    <property type="entry name" value="HTH-type_TetR-like_transc_reg"/>
</dbReference>